<dbReference type="SUPFAM" id="SSF47769">
    <property type="entry name" value="SAM/Pointed domain"/>
    <property type="match status" value="2"/>
</dbReference>
<feature type="non-terminal residue" evidence="13">
    <location>
        <position position="1"/>
    </location>
</feature>
<evidence type="ECO:0000256" key="6">
    <source>
        <dbReference type="ARBA" id="ARBA00023043"/>
    </source>
</evidence>
<dbReference type="PROSITE" id="PS50088">
    <property type="entry name" value="ANK_REPEAT"/>
    <property type="match status" value="4"/>
</dbReference>
<proteinExistence type="predicted"/>
<dbReference type="Pfam" id="PF16907">
    <property type="entry name" value="Caskin-Pro-rich"/>
    <property type="match status" value="1"/>
</dbReference>
<dbReference type="CDD" id="cd12063">
    <property type="entry name" value="SH3_Caskin2"/>
    <property type="match status" value="1"/>
</dbReference>
<dbReference type="Gene3D" id="1.10.150.50">
    <property type="entry name" value="Transcription Factor, Ets-1"/>
    <property type="match status" value="2"/>
</dbReference>
<dbReference type="OrthoDB" id="6156898at2759"/>
<dbReference type="Pfam" id="PF00023">
    <property type="entry name" value="Ank"/>
    <property type="match status" value="1"/>
</dbReference>
<sequence>FSALHHAALGGSLDLISLLLEAQATVDIKDSNGMRPLHYAAWQGRVEPVRVLLRAAASVNMASLDGQIPLHLSAQYGHYEVSEMLLQHQSNPCLINKAKKTPLDLACEQLLKAGIEINKQTKTGTALHEAALYGKTEVVRLLLEGGVDVNIRNTYNQTALDIVNQFTTSHASKDIKQLLREASGILKVRALKDFWNLHDPTALNVRAGDVITVLEQHSDGRWKGHIHDAQKGTDRVGYFPPSIAEVISKRTAVCRLWLEGLCGRLVFTGIAVLTHRSLPGTSVPCVSPGAQLISPRLSPAAGDRNSVGSEGSIGSIRSAGSGQSTEGTNGQSTSILIENVRPLPSTGDDLQQHLLGSEPRNGQLTSTAGPQGHQTPSSCPPGDRVFSHQFLRPEQLLEGKDAEAIYNWLSEFQLESYTANFLNAGYDVPTISRMTPEDLTAIGVTKPGHRKKISTEIGQLSIAEWLPNYIPADLMDWLSAIGLPQYHKKLVNNGYDSITIVTDLTWEDLQEIGINKLGHQKKIMLAVKKLRDLRKSLNQAEATLARRKVPGALDIVTIESLENGECQSPHTPKMTTFQDSELSYELQTAMSNSCHETLGIKSSQGMSRSQESIGVRSRGSGHSQDNVLSRRLSSPSQESLGSGESSSSSGQNLPEGTDQHARPVAQKSAGTPAVTPCTSPQTPSKATAPYPPAAPQPTAGEQHNGGEGFKYKKRSHSLNRYALSDGEHEEEEGAPTSTLGSYATLTRRPGRSQMPRACLQTDTKVTRSQSFAIRAKRKGPPPPPPKRLSSVSSALAAEADGDQPPDPRQQPAAPQDPRRRTLSEPCAPMTEAAQGGREDACSDTEEEAKPGVSSSSSQNSSSECIPFAEEGNLTIKQRPKPTGHPKADVAAMDAEPGSQPAEPPCSVGKEPAVPAAIKEPPVLEFNLTESDTVKRRPRFKEREPLQAVLKAFSMAGQAEGGASPTPQYAQAQAVSIVGPAVPPPVPRAGLVGDAFDDDSMEFRIAEIEKSILSLEKGIKKAPSPTKVPSPTELLGTAVVRTPAPDIPAKHTSVASTKLVFSGPKTIYQQVLQPSRHTVAPWAAAEAVPDVIGSLAGPSPLTPETGSKAFGRCSDSVPFLPSHPRAVHSAKNILEDISNMFDDLADQLDAMLD</sequence>
<dbReference type="InterPro" id="IPR002110">
    <property type="entry name" value="Ankyrin_rpt"/>
</dbReference>
<feature type="signal peptide" evidence="10">
    <location>
        <begin position="1"/>
        <end position="24"/>
    </location>
</feature>
<feature type="compositionally biased region" description="Polar residues" evidence="9">
    <location>
        <begin position="360"/>
        <end position="377"/>
    </location>
</feature>
<dbReference type="FunFam" id="1.10.150.50:FF:000028">
    <property type="entry name" value="caskin-2 isoform X2"/>
    <property type="match status" value="1"/>
</dbReference>
<dbReference type="EMBL" id="VYZG01001392">
    <property type="protein sequence ID" value="NWQ80790.1"/>
    <property type="molecule type" value="Genomic_DNA"/>
</dbReference>
<dbReference type="FunFam" id="2.30.30.40:FF:000062">
    <property type="entry name" value="caskin-2 isoform X1"/>
    <property type="match status" value="1"/>
</dbReference>
<feature type="compositionally biased region" description="Low complexity" evidence="9">
    <location>
        <begin position="306"/>
        <end position="324"/>
    </location>
</feature>
<feature type="repeat" description="ANK" evidence="7">
    <location>
        <begin position="1"/>
        <end position="31"/>
    </location>
</feature>
<dbReference type="SMART" id="SM00326">
    <property type="entry name" value="SH3"/>
    <property type="match status" value="1"/>
</dbReference>
<feature type="repeat" description="ANK" evidence="7">
    <location>
        <begin position="65"/>
        <end position="97"/>
    </location>
</feature>
<evidence type="ECO:0000259" key="12">
    <source>
        <dbReference type="PROSITE" id="PS50105"/>
    </source>
</evidence>
<feature type="compositionally biased region" description="Low complexity" evidence="9">
    <location>
        <begin position="632"/>
        <end position="656"/>
    </location>
</feature>
<feature type="region of interest" description="Disordered" evidence="9">
    <location>
        <begin position="347"/>
        <end position="383"/>
    </location>
</feature>
<dbReference type="InterPro" id="IPR001452">
    <property type="entry name" value="SH3_domain"/>
</dbReference>
<protein>
    <submittedName>
        <fullName evidence="13">CSKI2 protein</fullName>
    </submittedName>
</protein>
<dbReference type="GO" id="GO:0005737">
    <property type="term" value="C:cytoplasm"/>
    <property type="evidence" value="ECO:0007669"/>
    <property type="project" value="UniProtKB-SubCell"/>
</dbReference>
<dbReference type="AlphaFoldDB" id="A0A7K4S5J5"/>
<dbReference type="InterPro" id="IPR035499">
    <property type="entry name" value="Caskin2_SH3"/>
</dbReference>
<evidence type="ECO:0000256" key="4">
    <source>
        <dbReference type="ARBA" id="ARBA00022553"/>
    </source>
</evidence>
<feature type="chain" id="PRO_5029580827" evidence="10">
    <location>
        <begin position="25"/>
        <end position="1152"/>
    </location>
</feature>
<keyword evidence="6 7" id="KW-0040">ANK repeat</keyword>
<dbReference type="InterPro" id="IPR001660">
    <property type="entry name" value="SAM"/>
</dbReference>
<dbReference type="Proteomes" id="UP000530263">
    <property type="component" value="Unassembled WGS sequence"/>
</dbReference>
<dbReference type="Pfam" id="PF13857">
    <property type="entry name" value="Ank_5"/>
    <property type="match status" value="1"/>
</dbReference>
<feature type="compositionally biased region" description="Polar residues" evidence="9">
    <location>
        <begin position="735"/>
        <end position="744"/>
    </location>
</feature>
<organism evidence="13 14">
    <name type="scientific">Columbina picui</name>
    <name type="common">Picui ground-dove</name>
    <dbReference type="NCBI Taxonomy" id="115618"/>
    <lineage>
        <taxon>Eukaryota</taxon>
        <taxon>Metazoa</taxon>
        <taxon>Chordata</taxon>
        <taxon>Craniata</taxon>
        <taxon>Vertebrata</taxon>
        <taxon>Euteleostomi</taxon>
        <taxon>Archelosauria</taxon>
        <taxon>Archosauria</taxon>
        <taxon>Dinosauria</taxon>
        <taxon>Saurischia</taxon>
        <taxon>Theropoda</taxon>
        <taxon>Coelurosauria</taxon>
        <taxon>Aves</taxon>
        <taxon>Neognathae</taxon>
        <taxon>Neoaves</taxon>
        <taxon>Columbimorphae</taxon>
        <taxon>Columbiformes</taxon>
        <taxon>Columbidae</taxon>
        <taxon>Columbina</taxon>
    </lineage>
</organism>
<dbReference type="InterPro" id="IPR036770">
    <property type="entry name" value="Ankyrin_rpt-contain_sf"/>
</dbReference>
<evidence type="ECO:0000256" key="2">
    <source>
        <dbReference type="ARBA" id="ARBA00022443"/>
    </source>
</evidence>
<dbReference type="SMART" id="SM00248">
    <property type="entry name" value="ANK"/>
    <property type="match status" value="5"/>
</dbReference>
<dbReference type="Pfam" id="PF16632">
    <property type="entry name" value="Caskin-tail"/>
    <property type="match status" value="1"/>
</dbReference>
<evidence type="ECO:0000256" key="9">
    <source>
        <dbReference type="SAM" id="MobiDB-lite"/>
    </source>
</evidence>
<feature type="compositionally biased region" description="Polar residues" evidence="9">
    <location>
        <begin position="600"/>
        <end position="612"/>
    </location>
</feature>
<feature type="compositionally biased region" description="Low complexity" evidence="9">
    <location>
        <begin position="788"/>
        <end position="798"/>
    </location>
</feature>
<dbReference type="PANTHER" id="PTHR24174">
    <property type="entry name" value="ANKYRIN REPEAT AND STERILE ALPHA MOTIF DOMAIN-CONTAINING PROTEIN 1"/>
    <property type="match status" value="1"/>
</dbReference>
<dbReference type="InterPro" id="IPR036028">
    <property type="entry name" value="SH3-like_dom_sf"/>
</dbReference>
<feature type="non-terminal residue" evidence="13">
    <location>
        <position position="1152"/>
    </location>
</feature>
<feature type="domain" description="SAM" evidence="12">
    <location>
        <begin position="400"/>
        <end position="463"/>
    </location>
</feature>
<accession>A0A7K4S5J5</accession>
<dbReference type="CDD" id="cd09498">
    <property type="entry name" value="SAM_caskin1_2_repeat2"/>
    <property type="match status" value="1"/>
</dbReference>
<dbReference type="Pfam" id="PF12796">
    <property type="entry name" value="Ank_2"/>
    <property type="match status" value="1"/>
</dbReference>
<keyword evidence="2 8" id="KW-0728">SH3 domain</keyword>
<evidence type="ECO:0000256" key="8">
    <source>
        <dbReference type="PROSITE-ProRule" id="PRU00192"/>
    </source>
</evidence>
<dbReference type="InterPro" id="IPR035498">
    <property type="entry name" value="Caskin1/2_SAM_2"/>
</dbReference>
<feature type="region of interest" description="Disordered" evidence="9">
    <location>
        <begin position="296"/>
        <end position="331"/>
    </location>
</feature>
<feature type="repeat" description="ANK" evidence="7">
    <location>
        <begin position="122"/>
        <end position="154"/>
    </location>
</feature>
<evidence type="ECO:0000256" key="10">
    <source>
        <dbReference type="SAM" id="SignalP"/>
    </source>
</evidence>
<feature type="domain" description="SH3" evidence="11">
    <location>
        <begin position="183"/>
        <end position="249"/>
    </location>
</feature>
<gene>
    <name evidence="13" type="primary">Caskin2</name>
    <name evidence="13" type="ORF">COLPIC_R06187</name>
</gene>
<dbReference type="SMART" id="SM00454">
    <property type="entry name" value="SAM"/>
    <property type="match status" value="2"/>
</dbReference>
<evidence type="ECO:0000256" key="1">
    <source>
        <dbReference type="ARBA" id="ARBA00004496"/>
    </source>
</evidence>
<dbReference type="FunFam" id="1.10.150.50:FF:000032">
    <property type="entry name" value="caskin-1 isoform X1"/>
    <property type="match status" value="1"/>
</dbReference>
<dbReference type="CDD" id="cd09497">
    <property type="entry name" value="SAM_caskin1_2_repeat1"/>
    <property type="match status" value="1"/>
</dbReference>
<keyword evidence="5" id="KW-0677">Repeat</keyword>
<feature type="compositionally biased region" description="Polar residues" evidence="9">
    <location>
        <begin position="760"/>
        <end position="771"/>
    </location>
</feature>
<dbReference type="PRINTS" id="PR01415">
    <property type="entry name" value="ANKYRIN"/>
</dbReference>
<evidence type="ECO:0000313" key="14">
    <source>
        <dbReference type="Proteomes" id="UP000530263"/>
    </source>
</evidence>
<dbReference type="InterPro" id="IPR035497">
    <property type="entry name" value="Caskin1/2_SAM_1"/>
</dbReference>
<dbReference type="InterPro" id="IPR013761">
    <property type="entry name" value="SAM/pointed_sf"/>
</dbReference>
<evidence type="ECO:0000313" key="13">
    <source>
        <dbReference type="EMBL" id="NWQ80790.1"/>
    </source>
</evidence>
<comment type="subcellular location">
    <subcellularLocation>
        <location evidence="1">Cytoplasm</location>
    </subcellularLocation>
</comment>
<comment type="caution">
    <text evidence="13">The sequence shown here is derived from an EMBL/GenBank/DDBJ whole genome shotgun (WGS) entry which is preliminary data.</text>
</comment>
<dbReference type="InterPro" id="IPR032117">
    <property type="entry name" value="Caskin_C"/>
</dbReference>
<dbReference type="SUPFAM" id="SSF50044">
    <property type="entry name" value="SH3-domain"/>
    <property type="match status" value="1"/>
</dbReference>
<dbReference type="Pfam" id="PF07653">
    <property type="entry name" value="SH3_2"/>
    <property type="match status" value="1"/>
</dbReference>
<keyword evidence="3" id="KW-0963">Cytoplasm</keyword>
<dbReference type="InterPro" id="IPR033635">
    <property type="entry name" value="ANKS1/Caskin"/>
</dbReference>
<evidence type="ECO:0000256" key="7">
    <source>
        <dbReference type="PROSITE-ProRule" id="PRU00023"/>
    </source>
</evidence>
<dbReference type="PROSITE" id="PS50297">
    <property type="entry name" value="ANK_REP_REGION"/>
    <property type="match status" value="4"/>
</dbReference>
<feature type="compositionally biased region" description="Low complexity" evidence="9">
    <location>
        <begin position="853"/>
        <end position="862"/>
    </location>
</feature>
<reference evidence="13 14" key="1">
    <citation type="submission" date="2019-09" db="EMBL/GenBank/DDBJ databases">
        <title>Bird 10,000 Genomes (B10K) Project - Family phase.</title>
        <authorList>
            <person name="Zhang G."/>
        </authorList>
    </citation>
    <scope>NUCLEOTIDE SEQUENCE [LARGE SCALE GENOMIC DNA]</scope>
    <source>
        <strain evidence="13">B10K-DU-021-26</strain>
        <tissue evidence="13">Mixed tissue sample</tissue>
    </source>
</reference>
<dbReference type="PROSITE" id="PS50002">
    <property type="entry name" value="SH3"/>
    <property type="match status" value="1"/>
</dbReference>
<keyword evidence="14" id="KW-1185">Reference proteome</keyword>
<keyword evidence="4" id="KW-0597">Phosphoprotein</keyword>
<keyword evidence="10" id="KW-0732">Signal</keyword>
<dbReference type="PANTHER" id="PTHR24174:SF18">
    <property type="entry name" value="CASKIN-2"/>
    <property type="match status" value="1"/>
</dbReference>
<dbReference type="Pfam" id="PF16600">
    <property type="entry name" value="Caskin1-CID"/>
    <property type="match status" value="1"/>
</dbReference>
<dbReference type="Gene3D" id="1.25.40.20">
    <property type="entry name" value="Ankyrin repeat-containing domain"/>
    <property type="match status" value="2"/>
</dbReference>
<name>A0A7K4S5J5_COLPI</name>
<feature type="repeat" description="ANK" evidence="7">
    <location>
        <begin position="32"/>
        <end position="64"/>
    </location>
</feature>
<feature type="domain" description="SAM" evidence="12">
    <location>
        <begin position="469"/>
        <end position="533"/>
    </location>
</feature>
<dbReference type="Pfam" id="PF00536">
    <property type="entry name" value="SAM_1"/>
    <property type="match status" value="2"/>
</dbReference>
<dbReference type="InterPro" id="IPR032232">
    <property type="entry name" value="Caskin1-CID"/>
</dbReference>
<evidence type="ECO:0000256" key="5">
    <source>
        <dbReference type="ARBA" id="ARBA00022737"/>
    </source>
</evidence>
<evidence type="ECO:0000259" key="11">
    <source>
        <dbReference type="PROSITE" id="PS50002"/>
    </source>
</evidence>
<evidence type="ECO:0000256" key="3">
    <source>
        <dbReference type="ARBA" id="ARBA00022490"/>
    </source>
</evidence>
<dbReference type="PROSITE" id="PS50105">
    <property type="entry name" value="SAM_DOMAIN"/>
    <property type="match status" value="2"/>
</dbReference>
<feature type="region of interest" description="Disordered" evidence="9">
    <location>
        <begin position="600"/>
        <end position="911"/>
    </location>
</feature>
<dbReference type="SUPFAM" id="SSF48403">
    <property type="entry name" value="Ankyrin repeat"/>
    <property type="match status" value="1"/>
</dbReference>
<dbReference type="Gene3D" id="2.30.30.40">
    <property type="entry name" value="SH3 Domains"/>
    <property type="match status" value="1"/>
</dbReference>